<proteinExistence type="predicted"/>
<name>A0A0R1VAB8_9LACO</name>
<dbReference type="STRING" id="1423801.FD50_GL002478"/>
<dbReference type="Proteomes" id="UP000051166">
    <property type="component" value="Unassembled WGS sequence"/>
</dbReference>
<keyword evidence="2" id="KW-1185">Reference proteome</keyword>
<organism evidence="1 2">
    <name type="scientific">Liquorilactobacillus satsumensis DSM 16230 = JCM 12392</name>
    <dbReference type="NCBI Taxonomy" id="1423801"/>
    <lineage>
        <taxon>Bacteria</taxon>
        <taxon>Bacillati</taxon>
        <taxon>Bacillota</taxon>
        <taxon>Bacilli</taxon>
        <taxon>Lactobacillales</taxon>
        <taxon>Lactobacillaceae</taxon>
        <taxon>Liquorilactobacillus</taxon>
    </lineage>
</organism>
<reference evidence="1 2" key="1">
    <citation type="journal article" date="2015" name="Genome Announc.">
        <title>Expanding the biotechnology potential of lactobacilli through comparative genomics of 213 strains and associated genera.</title>
        <authorList>
            <person name="Sun Z."/>
            <person name="Harris H.M."/>
            <person name="McCann A."/>
            <person name="Guo C."/>
            <person name="Argimon S."/>
            <person name="Zhang W."/>
            <person name="Yang X."/>
            <person name="Jeffery I.B."/>
            <person name="Cooney J.C."/>
            <person name="Kagawa T.F."/>
            <person name="Liu W."/>
            <person name="Song Y."/>
            <person name="Salvetti E."/>
            <person name="Wrobel A."/>
            <person name="Rasinkangas P."/>
            <person name="Parkhill J."/>
            <person name="Rea M.C."/>
            <person name="O'Sullivan O."/>
            <person name="Ritari J."/>
            <person name="Douillard F.P."/>
            <person name="Paul Ross R."/>
            <person name="Yang R."/>
            <person name="Briner A.E."/>
            <person name="Felis G.E."/>
            <person name="de Vos W.M."/>
            <person name="Barrangou R."/>
            <person name="Klaenhammer T.R."/>
            <person name="Caufield P.W."/>
            <person name="Cui Y."/>
            <person name="Zhang H."/>
            <person name="O'Toole P.W."/>
        </authorList>
    </citation>
    <scope>NUCLEOTIDE SEQUENCE [LARGE SCALE GENOMIC DNA]</scope>
    <source>
        <strain evidence="1 2">DSM 16230</strain>
    </source>
</reference>
<sequence length="153" mass="17762">MFFWIMLVVLLLVIFWLLREFLHVRRLKKMQLSNKEVTSKALKFAFAQFNLHHANEKLTIAQKTAKLADVWGSGVMAYEFQVHIGQAVALKGLKKELTESLQSYAENRKLFYQGSQAFVISDLWQAAGILHLDITYVVNEKTKNYLQDLQKVE</sequence>
<evidence type="ECO:0000313" key="1">
    <source>
        <dbReference type="EMBL" id="KRL99941.1"/>
    </source>
</evidence>
<dbReference type="AlphaFoldDB" id="A0A0R1VAB8"/>
<evidence type="ECO:0000313" key="2">
    <source>
        <dbReference type="Proteomes" id="UP000051166"/>
    </source>
</evidence>
<dbReference type="EMBL" id="AZFQ01000019">
    <property type="protein sequence ID" value="KRL99941.1"/>
    <property type="molecule type" value="Genomic_DNA"/>
</dbReference>
<dbReference type="PATRIC" id="fig|1423801.4.peg.2537"/>
<protein>
    <submittedName>
        <fullName evidence="1">Uncharacterized protein</fullName>
    </submittedName>
</protein>
<gene>
    <name evidence="1" type="ORF">FD50_GL002478</name>
</gene>
<accession>A0A0R1VAB8</accession>
<comment type="caution">
    <text evidence="1">The sequence shown here is derived from an EMBL/GenBank/DDBJ whole genome shotgun (WGS) entry which is preliminary data.</text>
</comment>